<dbReference type="AlphaFoldDB" id="A0A2N0D810"/>
<reference evidence="1 2" key="1">
    <citation type="submission" date="2017-11" db="EMBL/GenBank/DDBJ databases">
        <authorList>
            <person name="Han C.G."/>
        </authorList>
    </citation>
    <scope>NUCLEOTIDE SEQUENCE [LARGE SCALE GENOMIC DNA]</scope>
    <source>
        <strain evidence="1 2">HCNT1</strain>
    </source>
</reference>
<protein>
    <submittedName>
        <fullName evidence="1">Uncharacterized protein</fullName>
    </submittedName>
</protein>
<dbReference type="Proteomes" id="UP000232164">
    <property type="component" value="Unassembled WGS sequence"/>
</dbReference>
<organism evidence="1 2">
    <name type="scientific">Rhizobium sullae</name>
    <name type="common">Rhizobium hedysari</name>
    <dbReference type="NCBI Taxonomy" id="50338"/>
    <lineage>
        <taxon>Bacteria</taxon>
        <taxon>Pseudomonadati</taxon>
        <taxon>Pseudomonadota</taxon>
        <taxon>Alphaproteobacteria</taxon>
        <taxon>Hyphomicrobiales</taxon>
        <taxon>Rhizobiaceae</taxon>
        <taxon>Rhizobium/Agrobacterium group</taxon>
        <taxon>Rhizobium</taxon>
    </lineage>
</organism>
<reference evidence="1 2" key="2">
    <citation type="submission" date="2017-12" db="EMBL/GenBank/DDBJ databases">
        <title>Genome sequence of Rhizobium sullae HCNT1 isolated from Sulla coronaria nodules and featuring peculiar denitrification phenotypes.</title>
        <authorList>
            <person name="De Diego-Diaz B."/>
            <person name="Treu L."/>
            <person name="Campanaro S."/>
            <person name="Da Silva Duarte V."/>
            <person name="Basaglia M."/>
            <person name="Favaro L."/>
            <person name="Casella S."/>
            <person name="Squartini A."/>
        </authorList>
    </citation>
    <scope>NUCLEOTIDE SEQUENCE [LARGE SCALE GENOMIC DNA]</scope>
    <source>
        <strain evidence="1 2">HCNT1</strain>
    </source>
</reference>
<proteinExistence type="predicted"/>
<gene>
    <name evidence="1" type="ORF">CWR43_19095</name>
</gene>
<name>A0A2N0D810_RHISU</name>
<evidence type="ECO:0000313" key="2">
    <source>
        <dbReference type="Proteomes" id="UP000232164"/>
    </source>
</evidence>
<comment type="caution">
    <text evidence="1">The sequence shown here is derived from an EMBL/GenBank/DDBJ whole genome shotgun (WGS) entry which is preliminary data.</text>
</comment>
<dbReference type="EMBL" id="PIQN01000014">
    <property type="protein sequence ID" value="PKA42212.1"/>
    <property type="molecule type" value="Genomic_DNA"/>
</dbReference>
<sequence>MGYGIDIFLLGVFRFLVLHVVIPADVTLHKYYLFRKGDVPLNDPPASCRFPWQYNILVT</sequence>
<evidence type="ECO:0000313" key="1">
    <source>
        <dbReference type="EMBL" id="PKA42212.1"/>
    </source>
</evidence>
<accession>A0A2N0D810</accession>